<dbReference type="Pfam" id="PF00196">
    <property type="entry name" value="GerE"/>
    <property type="match status" value="1"/>
</dbReference>
<dbReference type="PANTHER" id="PTHR34293">
    <property type="entry name" value="HTH-TYPE TRANSCRIPTIONAL REGULATOR TRMBL2"/>
    <property type="match status" value="1"/>
</dbReference>
<dbReference type="InterPro" id="IPR000792">
    <property type="entry name" value="Tscrpt_reg_LuxR_C"/>
</dbReference>
<dbReference type="InterPro" id="IPR002831">
    <property type="entry name" value="Tscrpt_reg_TrmB_N"/>
</dbReference>
<evidence type="ECO:0000259" key="1">
    <source>
        <dbReference type="PROSITE" id="PS50043"/>
    </source>
</evidence>
<dbReference type="InterPro" id="IPR036388">
    <property type="entry name" value="WH-like_DNA-bd_sf"/>
</dbReference>
<dbReference type="CDD" id="cd06170">
    <property type="entry name" value="LuxR_C_like"/>
    <property type="match status" value="1"/>
</dbReference>
<organism evidence="2 3">
    <name type="scientific">Actinokineospora cianjurensis</name>
    <dbReference type="NCBI Taxonomy" id="585224"/>
    <lineage>
        <taxon>Bacteria</taxon>
        <taxon>Bacillati</taxon>
        <taxon>Actinomycetota</taxon>
        <taxon>Actinomycetes</taxon>
        <taxon>Pseudonocardiales</taxon>
        <taxon>Pseudonocardiaceae</taxon>
        <taxon>Actinokineospora</taxon>
    </lineage>
</organism>
<comment type="caution">
    <text evidence="2">The sequence shown here is derived from an EMBL/GenBank/DDBJ whole genome shotgun (WGS) entry which is preliminary data.</text>
</comment>
<dbReference type="Gene3D" id="1.10.10.10">
    <property type="entry name" value="Winged helix-like DNA-binding domain superfamily/Winged helix DNA-binding domain"/>
    <property type="match status" value="2"/>
</dbReference>
<dbReference type="Pfam" id="PF01978">
    <property type="entry name" value="TrmB"/>
    <property type="match status" value="1"/>
</dbReference>
<dbReference type="SMART" id="SM00421">
    <property type="entry name" value="HTH_LUXR"/>
    <property type="match status" value="1"/>
</dbReference>
<dbReference type="AlphaFoldDB" id="A0A421B2D1"/>
<keyword evidence="3" id="KW-1185">Reference proteome</keyword>
<dbReference type="SUPFAM" id="SSF46894">
    <property type="entry name" value="C-terminal effector domain of the bipartite response regulators"/>
    <property type="match status" value="1"/>
</dbReference>
<evidence type="ECO:0000313" key="3">
    <source>
        <dbReference type="Proteomes" id="UP000282454"/>
    </source>
</evidence>
<dbReference type="Proteomes" id="UP000282454">
    <property type="component" value="Unassembled WGS sequence"/>
</dbReference>
<dbReference type="RefSeq" id="WP_121391280.1">
    <property type="nucleotide sequence ID" value="NZ_RCDD01000002.1"/>
</dbReference>
<dbReference type="OrthoDB" id="5932488at2"/>
<accession>A0A421B2D1</accession>
<dbReference type="EMBL" id="RCDD01000002">
    <property type="protein sequence ID" value="RLK58562.1"/>
    <property type="molecule type" value="Genomic_DNA"/>
</dbReference>
<feature type="domain" description="HTH luxR-type" evidence="1">
    <location>
        <begin position="251"/>
        <end position="316"/>
    </location>
</feature>
<dbReference type="InterPro" id="IPR051797">
    <property type="entry name" value="TrmB-like"/>
</dbReference>
<gene>
    <name evidence="2" type="ORF">CLV68_3030</name>
</gene>
<dbReference type="InterPro" id="IPR016032">
    <property type="entry name" value="Sig_transdc_resp-reg_C-effctor"/>
</dbReference>
<sequence>MTHLLASIGLADTDSAVYLAVLGTQQSTQARVAVLAGLAPASARRSLARLVEVGLLTRLRTRPAQFAPVPPGIAVDAIASRREQDLDRVLARAGELTRALEATPRQDIVEVVDGREPTSRYLARAQLGATEEVLFVDAPPYLDRAPAQNVEELTALRRGVRYRTIYDRASLDLPHRWDYMAECVRAGEQARTLTPATMKMVVVDRRTAFVPTAFGTTPVRSALVVRASPLLDALVESFEWLWSLAVPACVATQVPVGPTARQRRLLAMMAAGMKDRAIARSLGVTERTVSRHVHELLTALGADSRFQAGTHAYQREWLRGSTGSR</sequence>
<protein>
    <submittedName>
        <fullName evidence="2">Sugar-specific transcriptional regulator TrmB</fullName>
    </submittedName>
</protein>
<reference evidence="2 3" key="1">
    <citation type="submission" date="2018-10" db="EMBL/GenBank/DDBJ databases">
        <title>Genomic Encyclopedia of Archaeal and Bacterial Type Strains, Phase II (KMG-II): from individual species to whole genera.</title>
        <authorList>
            <person name="Goeker M."/>
        </authorList>
    </citation>
    <scope>NUCLEOTIDE SEQUENCE [LARGE SCALE GENOMIC DNA]</scope>
    <source>
        <strain evidence="2 3">DSM 45657</strain>
    </source>
</reference>
<dbReference type="PANTHER" id="PTHR34293:SF1">
    <property type="entry name" value="HTH-TYPE TRANSCRIPTIONAL REGULATOR TRMBL2"/>
    <property type="match status" value="1"/>
</dbReference>
<dbReference type="GO" id="GO:0006355">
    <property type="term" value="P:regulation of DNA-templated transcription"/>
    <property type="evidence" value="ECO:0007669"/>
    <property type="project" value="InterPro"/>
</dbReference>
<evidence type="ECO:0000313" key="2">
    <source>
        <dbReference type="EMBL" id="RLK58562.1"/>
    </source>
</evidence>
<name>A0A421B2D1_9PSEU</name>
<proteinExistence type="predicted"/>
<dbReference type="GO" id="GO:0003677">
    <property type="term" value="F:DNA binding"/>
    <property type="evidence" value="ECO:0007669"/>
    <property type="project" value="InterPro"/>
</dbReference>
<dbReference type="PRINTS" id="PR00038">
    <property type="entry name" value="HTHLUXR"/>
</dbReference>
<dbReference type="PROSITE" id="PS50043">
    <property type="entry name" value="HTH_LUXR_2"/>
    <property type="match status" value="1"/>
</dbReference>